<evidence type="ECO:0000256" key="2">
    <source>
        <dbReference type="SAM" id="SignalP"/>
    </source>
</evidence>
<evidence type="ECO:0000313" key="3">
    <source>
        <dbReference type="EMBL" id="MBK6088214.1"/>
    </source>
</evidence>
<dbReference type="Proteomes" id="UP000633365">
    <property type="component" value="Unassembled WGS sequence"/>
</dbReference>
<name>A0A934U2F2_9FIRM</name>
<feature type="signal peptide" evidence="2">
    <location>
        <begin position="1"/>
        <end position="20"/>
    </location>
</feature>
<protein>
    <submittedName>
        <fullName evidence="3">Uncharacterized protein</fullName>
    </submittedName>
</protein>
<dbReference type="EMBL" id="JAEQMG010000048">
    <property type="protein sequence ID" value="MBK6088214.1"/>
    <property type="molecule type" value="Genomic_DNA"/>
</dbReference>
<keyword evidence="1" id="KW-0812">Transmembrane</keyword>
<feature type="transmembrane region" description="Helical" evidence="1">
    <location>
        <begin position="84"/>
        <end position="104"/>
    </location>
</feature>
<keyword evidence="1" id="KW-0472">Membrane</keyword>
<evidence type="ECO:0000313" key="4">
    <source>
        <dbReference type="Proteomes" id="UP000633365"/>
    </source>
</evidence>
<accession>A0A934U2F2</accession>
<keyword evidence="4" id="KW-1185">Reference proteome</keyword>
<feature type="chain" id="PRO_5038975013" evidence="2">
    <location>
        <begin position="21"/>
        <end position="114"/>
    </location>
</feature>
<proteinExistence type="predicted"/>
<reference evidence="3" key="1">
    <citation type="submission" date="2021-01" db="EMBL/GenBank/DDBJ databases">
        <title>Genome public.</title>
        <authorList>
            <person name="Liu C."/>
            <person name="Sun Q."/>
        </authorList>
    </citation>
    <scope>NUCLEOTIDE SEQUENCE</scope>
    <source>
        <strain evidence="3">M6</strain>
    </source>
</reference>
<keyword evidence="1" id="KW-1133">Transmembrane helix</keyword>
<keyword evidence="2" id="KW-0732">Signal</keyword>
<evidence type="ECO:0000256" key="1">
    <source>
        <dbReference type="SAM" id="Phobius"/>
    </source>
</evidence>
<organism evidence="3 4">
    <name type="scientific">Ruminococcus difficilis</name>
    <dbReference type="NCBI Taxonomy" id="2763069"/>
    <lineage>
        <taxon>Bacteria</taxon>
        <taxon>Bacillati</taxon>
        <taxon>Bacillota</taxon>
        <taxon>Clostridia</taxon>
        <taxon>Eubacteriales</taxon>
        <taxon>Oscillospiraceae</taxon>
        <taxon>Ruminococcus</taxon>
    </lineage>
</organism>
<gene>
    <name evidence="3" type="ORF">JKK62_06020</name>
</gene>
<comment type="caution">
    <text evidence="3">The sequence shown here is derived from an EMBL/GenBank/DDBJ whole genome shotgun (WGS) entry which is preliminary data.</text>
</comment>
<dbReference type="AlphaFoldDB" id="A0A934U2F2"/>
<dbReference type="RefSeq" id="WP_186832789.1">
    <property type="nucleotide sequence ID" value="NZ_JAEQMG010000048.1"/>
</dbReference>
<sequence>MKRVFILLAAVLMTALAVFAVNTSAAVTDSSLIGVSSRSNAITAKVGDSEAVSSTIVDRLLDVQPPTEYDADEIKEDGINTRVATVWIVSISAICFIAIMILTVKLAKKNQGHK</sequence>